<organism evidence="3 4">
    <name type="scientific">Cymbomonas tetramitiformis</name>
    <dbReference type="NCBI Taxonomy" id="36881"/>
    <lineage>
        <taxon>Eukaryota</taxon>
        <taxon>Viridiplantae</taxon>
        <taxon>Chlorophyta</taxon>
        <taxon>Pyramimonadophyceae</taxon>
        <taxon>Pyramimonadales</taxon>
        <taxon>Pyramimonadaceae</taxon>
        <taxon>Cymbomonas</taxon>
    </lineage>
</organism>
<name>A0AAE0GR53_9CHLO</name>
<feature type="transmembrane region" description="Helical" evidence="2">
    <location>
        <begin position="48"/>
        <end position="69"/>
    </location>
</feature>
<keyword evidence="2" id="KW-1133">Transmembrane helix</keyword>
<accession>A0AAE0GR53</accession>
<feature type="compositionally biased region" description="Gly residues" evidence="1">
    <location>
        <begin position="124"/>
        <end position="160"/>
    </location>
</feature>
<feature type="region of interest" description="Disordered" evidence="1">
    <location>
        <begin position="107"/>
        <end position="169"/>
    </location>
</feature>
<evidence type="ECO:0000256" key="2">
    <source>
        <dbReference type="SAM" id="Phobius"/>
    </source>
</evidence>
<evidence type="ECO:0000313" key="3">
    <source>
        <dbReference type="EMBL" id="KAK3282672.1"/>
    </source>
</evidence>
<comment type="caution">
    <text evidence="3">The sequence shown here is derived from an EMBL/GenBank/DDBJ whole genome shotgun (WGS) entry which is preliminary data.</text>
</comment>
<evidence type="ECO:0000256" key="1">
    <source>
        <dbReference type="SAM" id="MobiDB-lite"/>
    </source>
</evidence>
<reference evidence="3 4" key="1">
    <citation type="journal article" date="2015" name="Genome Biol. Evol.">
        <title>Comparative Genomics of a Bacterivorous Green Alga Reveals Evolutionary Causalities and Consequences of Phago-Mixotrophic Mode of Nutrition.</title>
        <authorList>
            <person name="Burns J.A."/>
            <person name="Paasch A."/>
            <person name="Narechania A."/>
            <person name="Kim E."/>
        </authorList>
    </citation>
    <scope>NUCLEOTIDE SEQUENCE [LARGE SCALE GENOMIC DNA]</scope>
    <source>
        <strain evidence="3 4">PLY_AMNH</strain>
    </source>
</reference>
<gene>
    <name evidence="3" type="ORF">CYMTET_9604</name>
</gene>
<dbReference type="AlphaFoldDB" id="A0AAE0GR53"/>
<keyword evidence="4" id="KW-1185">Reference proteome</keyword>
<sequence length="169" mass="16356">MTLSTEEDNRATEGLYDIEEAAGRAGAPAAGIYVDIGRRLGGRGGQRLWVVVLLGVGWVGGGWVGGWGASRGTWGGGVLAGRVSGSGPGGEGLEEGAVVIEYFDGDSERQGPESGWVRVPSAGVGAGGKTEGVSGEGGATGVDGPAGGGGVQGVGSGLSDGGSKSVGRV</sequence>
<protein>
    <submittedName>
        <fullName evidence="3">Uncharacterized protein</fullName>
    </submittedName>
</protein>
<dbReference type="EMBL" id="LGRX02003205">
    <property type="protein sequence ID" value="KAK3282672.1"/>
    <property type="molecule type" value="Genomic_DNA"/>
</dbReference>
<dbReference type="Proteomes" id="UP001190700">
    <property type="component" value="Unassembled WGS sequence"/>
</dbReference>
<evidence type="ECO:0000313" key="4">
    <source>
        <dbReference type="Proteomes" id="UP001190700"/>
    </source>
</evidence>
<keyword evidence="2" id="KW-0472">Membrane</keyword>
<proteinExistence type="predicted"/>
<keyword evidence="2" id="KW-0812">Transmembrane</keyword>